<dbReference type="EMBL" id="SRZC01000028">
    <property type="protein sequence ID" value="TGX80191.1"/>
    <property type="molecule type" value="Genomic_DNA"/>
</dbReference>
<reference evidence="1" key="1">
    <citation type="submission" date="2019-04" db="EMBL/GenBank/DDBJ databases">
        <title>Microbes associate with the intestines of laboratory mice.</title>
        <authorList>
            <person name="Navarre W."/>
            <person name="Wong E."/>
            <person name="Huang K."/>
            <person name="Tropini C."/>
            <person name="Ng K."/>
            <person name="Yu B."/>
        </authorList>
    </citation>
    <scope>NUCLEOTIDE SEQUENCE</scope>
    <source>
        <strain evidence="1">NM73_A23</strain>
    </source>
</reference>
<evidence type="ECO:0000313" key="1">
    <source>
        <dbReference type="EMBL" id="TGX80191.1"/>
    </source>
</evidence>
<organism evidence="1 2">
    <name type="scientific">Palleniella muris</name>
    <dbReference type="NCBI Taxonomy" id="3038145"/>
    <lineage>
        <taxon>Bacteria</taxon>
        <taxon>Pseudomonadati</taxon>
        <taxon>Bacteroidota</taxon>
        <taxon>Bacteroidia</taxon>
        <taxon>Bacteroidales</taxon>
        <taxon>Prevotellaceae</taxon>
        <taxon>Palleniella</taxon>
    </lineage>
</organism>
<dbReference type="Proteomes" id="UP000308886">
    <property type="component" value="Unassembled WGS sequence"/>
</dbReference>
<protein>
    <submittedName>
        <fullName evidence="1">Glycosyltransferase family 2 protein</fullName>
    </submittedName>
</protein>
<accession>A0AC61QM12</accession>
<name>A0AC61QM12_9BACT</name>
<comment type="caution">
    <text evidence="1">The sequence shown here is derived from an EMBL/GenBank/DDBJ whole genome shotgun (WGS) entry which is preliminary data.</text>
</comment>
<gene>
    <name evidence="1" type="ORF">E5358_13380</name>
</gene>
<sequence length="336" mass="38383">MKETEKRTRPAVSVLVPVYGVEKYIERCARSLFCQTMADVEFVFVNDCTPDKSVEVLREVMREYPDVNARIVEHATNKGLSCARRTAMDNATGEYWIHCDSDDWVEPDYCEKLYNTAVTENADIACCNVIMEWGGYGGKATYDYEYETIKDTLSPKHVGGINGAVWNKLVRASIYKDNGIVPWQGISAWEDVFLTTRLRVMAHKIVIVKDALYHYNNINNTSMTKTFSLSAYKERIAGTRMLEAFFKEKGIERTEELIKYMKVKSRLGLMFSATEDAVRTWKTAFPESTNYIWSTPNVRFPEKVLGWLLSVLPVPLGVCLLRIAHKVSGRHFCDGK</sequence>
<evidence type="ECO:0000313" key="2">
    <source>
        <dbReference type="Proteomes" id="UP000308886"/>
    </source>
</evidence>
<keyword evidence="2" id="KW-1185">Reference proteome</keyword>
<proteinExistence type="predicted"/>